<dbReference type="PANTHER" id="PTHR31374:SF198">
    <property type="entry name" value="AUXIN-RESPONSIVE PROTEIN SAUR72"/>
    <property type="match status" value="1"/>
</dbReference>
<dbReference type="Pfam" id="PF02519">
    <property type="entry name" value="Auxin_inducible"/>
    <property type="match status" value="1"/>
</dbReference>
<protein>
    <submittedName>
        <fullName evidence="2">Uncharacterized protein</fullName>
    </submittedName>
</protein>
<dbReference type="GO" id="GO:0009733">
    <property type="term" value="P:response to auxin"/>
    <property type="evidence" value="ECO:0007669"/>
    <property type="project" value="InterPro"/>
</dbReference>
<organism evidence="2 3">
    <name type="scientific">Artemisia annua</name>
    <name type="common">Sweet wormwood</name>
    <dbReference type="NCBI Taxonomy" id="35608"/>
    <lineage>
        <taxon>Eukaryota</taxon>
        <taxon>Viridiplantae</taxon>
        <taxon>Streptophyta</taxon>
        <taxon>Embryophyta</taxon>
        <taxon>Tracheophyta</taxon>
        <taxon>Spermatophyta</taxon>
        <taxon>Magnoliopsida</taxon>
        <taxon>eudicotyledons</taxon>
        <taxon>Gunneridae</taxon>
        <taxon>Pentapetalae</taxon>
        <taxon>asterids</taxon>
        <taxon>campanulids</taxon>
        <taxon>Asterales</taxon>
        <taxon>Asteraceae</taxon>
        <taxon>Asteroideae</taxon>
        <taxon>Anthemideae</taxon>
        <taxon>Artemisiinae</taxon>
        <taxon>Artemisia</taxon>
    </lineage>
</organism>
<dbReference type="Proteomes" id="UP000245207">
    <property type="component" value="Unassembled WGS sequence"/>
</dbReference>
<sequence>MNYVVVYGFDKSIEIPALELLVSFYACLVYLHYLSVAFDSRVLHADQSDQLHYADQSSSLDRSYQHDLATGIYSECPTIEGIFDNQTSMVLHVGERVASVHQPMLLDLRPVLCTRFLCRPNFVPTLFQTVNCSHRSPWYKTIISQKIVFMFTSTTSVKLLYINVPTCSRRDVLGKRSFRDASRGLKASGDLHLGTDEGLSASRQAGWRCLKASGDLHLGTDEGLSASRQAGWRCISNIQSCSPRVSAEKSSFRPAYVAGTATTDVHGGLFYCDFFLLAVSMDLHFINQAFFDVVRGVFIFHFNKILEALCKISADLDPNVQNATNLLDRLGKIKRKTCSKPLTKHLKLKTNKRLTAYPSHPGACAVGTTDLPPKPTTAVTSQDIAKRVPASIRASMLNNCIRADGQNTSSFLTTRVPEGYLPVYVGDEMERFIVSVDLLNHPVFNNLLNKSAREYVINKKASYNKMLHCMLLICNAISMENTCSMIYMIVVGLSGATSIRFQMNKVLDGHNQHSNCAFRL</sequence>
<evidence type="ECO:0000313" key="2">
    <source>
        <dbReference type="EMBL" id="PWA77927.1"/>
    </source>
</evidence>
<dbReference type="EMBL" id="PKPP01002057">
    <property type="protein sequence ID" value="PWA77927.1"/>
    <property type="molecule type" value="Genomic_DNA"/>
</dbReference>
<reference evidence="2 3" key="1">
    <citation type="journal article" date="2018" name="Mol. Plant">
        <title>The genome of Artemisia annua provides insight into the evolution of Asteraceae family and artemisinin biosynthesis.</title>
        <authorList>
            <person name="Shen Q."/>
            <person name="Zhang L."/>
            <person name="Liao Z."/>
            <person name="Wang S."/>
            <person name="Yan T."/>
            <person name="Shi P."/>
            <person name="Liu M."/>
            <person name="Fu X."/>
            <person name="Pan Q."/>
            <person name="Wang Y."/>
            <person name="Lv Z."/>
            <person name="Lu X."/>
            <person name="Zhang F."/>
            <person name="Jiang W."/>
            <person name="Ma Y."/>
            <person name="Chen M."/>
            <person name="Hao X."/>
            <person name="Li L."/>
            <person name="Tang Y."/>
            <person name="Lv G."/>
            <person name="Zhou Y."/>
            <person name="Sun X."/>
            <person name="Brodelius P.E."/>
            <person name="Rose J.K.C."/>
            <person name="Tang K."/>
        </authorList>
    </citation>
    <scope>NUCLEOTIDE SEQUENCE [LARGE SCALE GENOMIC DNA]</scope>
    <source>
        <strain evidence="3">cv. Huhao1</strain>
        <tissue evidence="2">Leaf</tissue>
    </source>
</reference>
<comment type="caution">
    <text evidence="2">The sequence shown here is derived from an EMBL/GenBank/DDBJ whole genome shotgun (WGS) entry which is preliminary data.</text>
</comment>
<comment type="similarity">
    <text evidence="1">Belongs to the ARG7 family.</text>
</comment>
<dbReference type="PANTHER" id="PTHR31374">
    <property type="entry name" value="AUXIN-INDUCED PROTEIN-LIKE-RELATED"/>
    <property type="match status" value="1"/>
</dbReference>
<gene>
    <name evidence="2" type="ORF">CTI12_AA219920</name>
</gene>
<dbReference type="AlphaFoldDB" id="A0A2U1NWT5"/>
<dbReference type="Pfam" id="PF12755">
    <property type="entry name" value="Vac14_Fab1_bd"/>
    <property type="match status" value="1"/>
</dbReference>
<dbReference type="OrthoDB" id="5574975at2759"/>
<proteinExistence type="inferred from homology"/>
<accession>A0A2U1NWT5</accession>
<evidence type="ECO:0000256" key="1">
    <source>
        <dbReference type="ARBA" id="ARBA00006974"/>
    </source>
</evidence>
<keyword evidence="3" id="KW-1185">Reference proteome</keyword>
<evidence type="ECO:0000313" key="3">
    <source>
        <dbReference type="Proteomes" id="UP000245207"/>
    </source>
</evidence>
<dbReference type="InterPro" id="IPR003676">
    <property type="entry name" value="SAUR_fam"/>
</dbReference>
<name>A0A2U1NWT5_ARTAN</name>